<comment type="caution">
    <text evidence="2">The sequence shown here is derived from an EMBL/GenBank/DDBJ whole genome shotgun (WGS) entry which is preliminary data.</text>
</comment>
<dbReference type="OrthoDB" id="2172547at2"/>
<evidence type="ECO:0000259" key="1">
    <source>
        <dbReference type="Pfam" id="PF05043"/>
    </source>
</evidence>
<dbReference type="Pfam" id="PF05043">
    <property type="entry name" value="Mga"/>
    <property type="match status" value="1"/>
</dbReference>
<dbReference type="Proteomes" id="UP000287101">
    <property type="component" value="Unassembled WGS sequence"/>
</dbReference>
<dbReference type="InterPro" id="IPR007737">
    <property type="entry name" value="Mga_HTH"/>
</dbReference>
<feature type="domain" description="Mga helix-turn-helix" evidence="1">
    <location>
        <begin position="86"/>
        <end position="171"/>
    </location>
</feature>
<dbReference type="EMBL" id="NGJY01000001">
    <property type="protein sequence ID" value="RSU04929.1"/>
    <property type="molecule type" value="Genomic_DNA"/>
</dbReference>
<evidence type="ECO:0000313" key="2">
    <source>
        <dbReference type="EMBL" id="RSU04929.1"/>
    </source>
</evidence>
<proteinExistence type="predicted"/>
<organism evidence="2 3">
    <name type="scientific">Vagococcus fessus</name>
    <dbReference type="NCBI Taxonomy" id="120370"/>
    <lineage>
        <taxon>Bacteria</taxon>
        <taxon>Bacillati</taxon>
        <taxon>Bacillota</taxon>
        <taxon>Bacilli</taxon>
        <taxon>Lactobacillales</taxon>
        <taxon>Enterococcaceae</taxon>
        <taxon>Vagococcus</taxon>
    </lineage>
</organism>
<name>A0A430ACJ2_9ENTE</name>
<keyword evidence="3" id="KW-1185">Reference proteome</keyword>
<gene>
    <name evidence="2" type="ORF">CBF31_02595</name>
</gene>
<evidence type="ECO:0000313" key="3">
    <source>
        <dbReference type="Proteomes" id="UP000287101"/>
    </source>
</evidence>
<reference evidence="2 3" key="1">
    <citation type="submission" date="2017-05" db="EMBL/GenBank/DDBJ databases">
        <title>Vagococcus spp. assemblies.</title>
        <authorList>
            <person name="Gulvik C.A."/>
        </authorList>
    </citation>
    <scope>NUCLEOTIDE SEQUENCE [LARGE SCALE GENOMIC DNA]</scope>
    <source>
        <strain evidence="2 3">CCUG 41755</strain>
    </source>
</reference>
<protein>
    <recommendedName>
        <fullName evidence="1">Mga helix-turn-helix domain-containing protein</fullName>
    </recommendedName>
</protein>
<dbReference type="RefSeq" id="WP_126830683.1">
    <property type="nucleotide sequence ID" value="NZ_CBCRYB010000015.1"/>
</dbReference>
<dbReference type="AlphaFoldDB" id="A0A430ACJ2"/>
<sequence>MSQLFFNNAQMEKYEVLHYILSLHHNEQVSQQFQKKLSVDRHRIRTINKDLIDCGVALKIKSNLRYCYSEKIDQEDMFEYYNKKTLAKYYHYLLNQSNLFHLIFYLVTHKRTTIETAACDLSISNSYIYKLVAYFNQESGPKYGVTIEIEKRYLAFSGDEDKLIVALFAFYAISPECDCHTYTTLKANSDHFLELLRPPLIRILEKTEAFTDAELLFELYKSLYLTLPTAHSIELIGYDLVQEGGPLIKIVSKLIKYYSTQYGQIDLKELSYYVPELIKLMVLLKVEPTPHYCIEIDDVTMTDNDYQEITSVERILLEEKFYLERKKIKGLICFMKRFLNHSRSLVKVKLYVKLVGSNLLTDLYKKSITQLFNFDTVCIVEDISMADIILTNDMKQVKNYDKTKYVYVIQEVTEEFEKKDYLHFIIKIVKKLSSE</sequence>
<accession>A0A430ACJ2</accession>